<feature type="region of interest" description="Disordered" evidence="1">
    <location>
        <begin position="37"/>
        <end position="64"/>
    </location>
</feature>
<feature type="compositionally biased region" description="Pro residues" evidence="1">
    <location>
        <begin position="54"/>
        <end position="64"/>
    </location>
</feature>
<dbReference type="RefSeq" id="WP_318107059.1">
    <property type="nucleotide sequence ID" value="NZ_CP137573.1"/>
</dbReference>
<organism evidence="2 3">
    <name type="scientific">Streptomyces solicathayae</name>
    <dbReference type="NCBI Taxonomy" id="3081768"/>
    <lineage>
        <taxon>Bacteria</taxon>
        <taxon>Bacillati</taxon>
        <taxon>Actinomycetota</taxon>
        <taxon>Actinomycetes</taxon>
        <taxon>Kitasatosporales</taxon>
        <taxon>Streptomycetaceae</taxon>
        <taxon>Streptomyces</taxon>
    </lineage>
</organism>
<dbReference type="EMBL" id="CP137573">
    <property type="protein sequence ID" value="WOX24613.1"/>
    <property type="molecule type" value="Genomic_DNA"/>
</dbReference>
<name>A0ABZ0M0L2_9ACTN</name>
<keyword evidence="3" id="KW-1185">Reference proteome</keyword>
<reference evidence="2 3" key="1">
    <citation type="submission" date="2023-10" db="EMBL/GenBank/DDBJ databases">
        <title>The genome sequence of Streptomyces sp. HUAS YS2.</title>
        <authorList>
            <person name="Mo P."/>
        </authorList>
    </citation>
    <scope>NUCLEOTIDE SEQUENCE [LARGE SCALE GENOMIC DNA]</scope>
    <source>
        <strain evidence="2 3">HUAS YS2</strain>
    </source>
</reference>
<evidence type="ECO:0000256" key="1">
    <source>
        <dbReference type="SAM" id="MobiDB-lite"/>
    </source>
</evidence>
<gene>
    <name evidence="2" type="ORF">R2D22_25830</name>
</gene>
<sequence length="64" mass="6381">MTVLTNPAAGSFGSAMAAEINRKVVATTSVQVGCGLTQELGRQTAQHPASDGPAVPPRPGPPPS</sequence>
<evidence type="ECO:0000313" key="3">
    <source>
        <dbReference type="Proteomes" id="UP001301731"/>
    </source>
</evidence>
<protein>
    <submittedName>
        <fullName evidence="2">Uncharacterized protein</fullName>
    </submittedName>
</protein>
<dbReference type="Proteomes" id="UP001301731">
    <property type="component" value="Chromosome"/>
</dbReference>
<accession>A0ABZ0M0L2</accession>
<proteinExistence type="predicted"/>
<evidence type="ECO:0000313" key="2">
    <source>
        <dbReference type="EMBL" id="WOX24613.1"/>
    </source>
</evidence>